<evidence type="ECO:0000313" key="1">
    <source>
        <dbReference type="Proteomes" id="UP000095286"/>
    </source>
</evidence>
<evidence type="ECO:0000313" key="2">
    <source>
        <dbReference type="WBParaSite" id="RSKR_0000782200.1"/>
    </source>
</evidence>
<organism evidence="1 2">
    <name type="scientific">Rhabditophanes sp. KR3021</name>
    <dbReference type="NCBI Taxonomy" id="114890"/>
    <lineage>
        <taxon>Eukaryota</taxon>
        <taxon>Metazoa</taxon>
        <taxon>Ecdysozoa</taxon>
        <taxon>Nematoda</taxon>
        <taxon>Chromadorea</taxon>
        <taxon>Rhabditida</taxon>
        <taxon>Tylenchina</taxon>
        <taxon>Panagrolaimomorpha</taxon>
        <taxon>Strongyloidoidea</taxon>
        <taxon>Alloionematidae</taxon>
        <taxon>Rhabditophanes</taxon>
    </lineage>
</organism>
<name>A0AC35U6D5_9BILA</name>
<protein>
    <submittedName>
        <fullName evidence="2">Aquaporin</fullName>
    </submittedName>
</protein>
<accession>A0AC35U6D5</accession>
<reference evidence="2" key="1">
    <citation type="submission" date="2016-11" db="UniProtKB">
        <authorList>
            <consortium name="WormBaseParasite"/>
        </authorList>
    </citation>
    <scope>IDENTIFICATION</scope>
    <source>
        <strain evidence="2">KR3021</strain>
    </source>
</reference>
<dbReference type="Proteomes" id="UP000095286">
    <property type="component" value="Unplaced"/>
</dbReference>
<sequence>MTFNYVPATVAIVFYIACFTLGEICRTITTRIFKQGTLPYIFLIEAIGTLQMCTCVYENGIMVKYYGPMGFFFTVTVLLAMASTYNRGSFGSPLAPIEMYCFNVIPLPKLLTVLFGQVLGGAYAFVCAKLLWYYTQHLANEHSFQFKYAHKCVMNYKVDFIYVLLFEFVGCFVLRFLISKMSEKVKFYAIPVLVSSLLTSGIIFVGVGGLNPTVAASRLYGCLPVDKVWFVITYWITPVLGWLSAAYLIHNSTLKKVAPVVEKKDSVKEKKHTKKNNSAKKNN</sequence>
<proteinExistence type="predicted"/>
<dbReference type="WBParaSite" id="RSKR_0000782200.1">
    <property type="protein sequence ID" value="RSKR_0000782200.1"/>
    <property type="gene ID" value="RSKR_0000782200"/>
</dbReference>